<dbReference type="Pfam" id="PF02893">
    <property type="entry name" value="GRAM"/>
    <property type="match status" value="1"/>
</dbReference>
<dbReference type="AlphaFoldDB" id="A0A9W9YEQ2"/>
<dbReference type="OrthoDB" id="1259151at2759"/>
<protein>
    <submittedName>
        <fullName evidence="3">WW domain binding protein 2</fullName>
    </submittedName>
</protein>
<accession>A0A9W9YEQ2</accession>
<comment type="caution">
    <text evidence="3">The sequence shown here is derived from an EMBL/GenBank/DDBJ whole genome shotgun (WGS) entry which is preliminary data.</text>
</comment>
<dbReference type="GO" id="GO:0003713">
    <property type="term" value="F:transcription coactivator activity"/>
    <property type="evidence" value="ECO:0007669"/>
    <property type="project" value="InterPro"/>
</dbReference>
<gene>
    <name evidence="3" type="primary">WBP2</name>
    <name evidence="3" type="ORF">OS493_020865</name>
</gene>
<evidence type="ECO:0000313" key="3">
    <source>
        <dbReference type="EMBL" id="KAJ7331162.1"/>
    </source>
</evidence>
<feature type="compositionally biased region" description="Pro residues" evidence="1">
    <location>
        <begin position="136"/>
        <end position="145"/>
    </location>
</feature>
<dbReference type="EMBL" id="MU827790">
    <property type="protein sequence ID" value="KAJ7331162.1"/>
    <property type="molecule type" value="Genomic_DNA"/>
</dbReference>
<feature type="region of interest" description="Disordered" evidence="1">
    <location>
        <begin position="194"/>
        <end position="231"/>
    </location>
</feature>
<sequence>MSMNKVLCSNGQLTLHGDYVVYHQDGVEFALEGDEIPGFLKGSKKGNVFITTQKVVFVPTTGCNYGSFAMNFHSIRNVEVKQPMFGANFVKGDVISEPDGGWQGRGIFKVVFNSGGAIEFAEHFKRAVASAHRPGAHPPPPPPGQPGMMNGGNYYNNMYPTQPGYYAAPGQAFYPAPPPGGYPGGYPGYPPPVGVMGQPPPYQPHENPPPYPGQAAPSAPPPSDGHLSYSYGDTKAREAYSTGQNVYVPAPQPPPPYAPRLTEITTRRTFN</sequence>
<evidence type="ECO:0000256" key="1">
    <source>
        <dbReference type="SAM" id="MobiDB-lite"/>
    </source>
</evidence>
<feature type="region of interest" description="Disordered" evidence="1">
    <location>
        <begin position="130"/>
        <end position="149"/>
    </location>
</feature>
<dbReference type="InterPro" id="IPR044852">
    <property type="entry name" value="WBP2-like"/>
</dbReference>
<dbReference type="SUPFAM" id="SSF50729">
    <property type="entry name" value="PH domain-like"/>
    <property type="match status" value="1"/>
</dbReference>
<dbReference type="CDD" id="cd13214">
    <property type="entry name" value="PH-GRAM_WBP2"/>
    <property type="match status" value="1"/>
</dbReference>
<dbReference type="InterPro" id="IPR004182">
    <property type="entry name" value="GRAM"/>
</dbReference>
<dbReference type="PANTHER" id="PTHR31606">
    <property type="entry name" value="WW DOMAIN BINDING PROTEIN 2, ISOFORM E"/>
    <property type="match status" value="1"/>
</dbReference>
<reference evidence="3" key="1">
    <citation type="submission" date="2023-01" db="EMBL/GenBank/DDBJ databases">
        <title>Genome assembly of the deep-sea coral Lophelia pertusa.</title>
        <authorList>
            <person name="Herrera S."/>
            <person name="Cordes E."/>
        </authorList>
    </citation>
    <scope>NUCLEOTIDE SEQUENCE</scope>
    <source>
        <strain evidence="3">USNM1676648</strain>
        <tissue evidence="3">Polyp</tissue>
    </source>
</reference>
<feature type="compositionally biased region" description="Pro residues" evidence="1">
    <location>
        <begin position="194"/>
        <end position="223"/>
    </location>
</feature>
<keyword evidence="4" id="KW-1185">Reference proteome</keyword>
<dbReference type="GO" id="GO:0031490">
    <property type="term" value="F:chromatin DNA binding"/>
    <property type="evidence" value="ECO:0007669"/>
    <property type="project" value="TreeGrafter"/>
</dbReference>
<name>A0A9W9YEQ2_9CNID</name>
<organism evidence="3 4">
    <name type="scientific">Desmophyllum pertusum</name>
    <dbReference type="NCBI Taxonomy" id="174260"/>
    <lineage>
        <taxon>Eukaryota</taxon>
        <taxon>Metazoa</taxon>
        <taxon>Cnidaria</taxon>
        <taxon>Anthozoa</taxon>
        <taxon>Hexacorallia</taxon>
        <taxon>Scleractinia</taxon>
        <taxon>Caryophylliina</taxon>
        <taxon>Caryophylliidae</taxon>
        <taxon>Desmophyllum</taxon>
    </lineage>
</organism>
<dbReference type="PANTHER" id="PTHR31606:SF1">
    <property type="entry name" value="WW DOMAIN BINDING PROTEIN 2, ISOFORM E"/>
    <property type="match status" value="1"/>
</dbReference>
<evidence type="ECO:0000259" key="2">
    <source>
        <dbReference type="Pfam" id="PF02893"/>
    </source>
</evidence>
<proteinExistence type="predicted"/>
<dbReference type="GO" id="GO:0005634">
    <property type="term" value="C:nucleus"/>
    <property type="evidence" value="ECO:0007669"/>
    <property type="project" value="TreeGrafter"/>
</dbReference>
<evidence type="ECO:0000313" key="4">
    <source>
        <dbReference type="Proteomes" id="UP001163046"/>
    </source>
</evidence>
<dbReference type="Proteomes" id="UP001163046">
    <property type="component" value="Unassembled WGS sequence"/>
</dbReference>
<feature type="domain" description="GRAM" evidence="2">
    <location>
        <begin position="42"/>
        <end position="126"/>
    </location>
</feature>
<feature type="region of interest" description="Disordered" evidence="1">
    <location>
        <begin position="245"/>
        <end position="271"/>
    </location>
</feature>